<reference evidence="9" key="1">
    <citation type="submission" date="2018-07" db="EMBL/GenBank/DDBJ databases">
        <authorList>
            <person name="Blom J."/>
        </authorList>
    </citation>
    <scope>NUCLEOTIDE SEQUENCE [LARGE SCALE GENOMIC DNA]</scope>
    <source>
        <strain evidence="9">CCOS 864</strain>
    </source>
</reference>
<keyword evidence="9" id="KW-1185">Reference proteome</keyword>
<feature type="binding site" evidence="6">
    <location>
        <position position="10"/>
    </location>
    <ligand>
        <name>FMN</name>
        <dbReference type="ChEBI" id="CHEBI:58210"/>
    </ligand>
</feature>
<dbReference type="EMBL" id="UIDD01000013">
    <property type="protein sequence ID" value="SUQ65933.1"/>
    <property type="molecule type" value="Genomic_DNA"/>
</dbReference>
<organism evidence="8 9">
    <name type="scientific">Pseudomonas wadenswilerensis</name>
    <dbReference type="NCBI Taxonomy" id="1785161"/>
    <lineage>
        <taxon>Bacteria</taxon>
        <taxon>Pseudomonadati</taxon>
        <taxon>Pseudomonadota</taxon>
        <taxon>Gammaproteobacteria</taxon>
        <taxon>Pseudomonadales</taxon>
        <taxon>Pseudomonadaceae</taxon>
        <taxon>Pseudomonas</taxon>
    </lineage>
</organism>
<dbReference type="GO" id="GO:0016652">
    <property type="term" value="F:oxidoreductase activity, acting on NAD(P)H as acceptor"/>
    <property type="evidence" value="ECO:0007669"/>
    <property type="project" value="UniProtKB-UniRule"/>
</dbReference>
<dbReference type="InterPro" id="IPR050104">
    <property type="entry name" value="FMN-dep_NADH:Q_OxRdtase_AzoR1"/>
</dbReference>
<comment type="function">
    <text evidence="6">Quinone reductase that provides resistance to thiol-specific stress caused by electrophilic quinones.</text>
</comment>
<dbReference type="AlphaFoldDB" id="A0A380T7E2"/>
<dbReference type="InterPro" id="IPR003680">
    <property type="entry name" value="Flavodoxin_fold"/>
</dbReference>
<feature type="binding site" evidence="6">
    <location>
        <begin position="136"/>
        <end position="139"/>
    </location>
    <ligand>
        <name>FMN</name>
        <dbReference type="ChEBI" id="CHEBI:58210"/>
    </ligand>
</feature>
<dbReference type="SUPFAM" id="SSF52218">
    <property type="entry name" value="Flavoproteins"/>
    <property type="match status" value="1"/>
</dbReference>
<dbReference type="PANTHER" id="PTHR43741:SF4">
    <property type="entry name" value="FMN-DEPENDENT NADH:QUINONE OXIDOREDUCTASE"/>
    <property type="match status" value="1"/>
</dbReference>
<comment type="subunit">
    <text evidence="6">Homodimer.</text>
</comment>
<comment type="caution">
    <text evidence="6">Lacks conserved residue(s) required for the propagation of feature annotation.</text>
</comment>
<dbReference type="GO" id="GO:0010181">
    <property type="term" value="F:FMN binding"/>
    <property type="evidence" value="ECO:0007669"/>
    <property type="project" value="UniProtKB-UniRule"/>
</dbReference>
<evidence type="ECO:0000256" key="5">
    <source>
        <dbReference type="ARBA" id="ARBA00048542"/>
    </source>
</evidence>
<evidence type="ECO:0000256" key="2">
    <source>
        <dbReference type="ARBA" id="ARBA00022643"/>
    </source>
</evidence>
<comment type="function">
    <text evidence="6">Also exhibits azoreductase activity. Catalyzes the reductive cleavage of the azo bond in aromatic azo compounds to the corresponding amines.</text>
</comment>
<dbReference type="PANTHER" id="PTHR43741">
    <property type="entry name" value="FMN-DEPENDENT NADH-AZOREDUCTASE 1"/>
    <property type="match status" value="1"/>
</dbReference>
<keyword evidence="4 6" id="KW-0520">NAD</keyword>
<feature type="domain" description="Flavodoxin-like fold" evidence="7">
    <location>
        <begin position="3"/>
        <end position="193"/>
    </location>
</feature>
<comment type="cofactor">
    <cofactor evidence="6">
        <name>FMN</name>
        <dbReference type="ChEBI" id="CHEBI:58210"/>
    </cofactor>
    <text evidence="6">Binds 1 FMN per subunit.</text>
</comment>
<sequence>MDNVLLINASTRGSASIGLRLASELLDCIRQRHAQATVTLRDLAAEPLAPLSAGYATALTRLTPAHDPVFASSEALVGELERCDLLLIATPMHNFTVPAVLKLWIDHVLRINRTFIAGPDGKVGLLVDRPVYVIVSSGGFHRGARARQPDFLSAYLRHVLGTLGLQNVHFVYLEGLAINEQAVLAATTQARLQLAGHPLFGDLVTPA</sequence>
<keyword evidence="1 6" id="KW-0285">Flavoprotein</keyword>
<name>A0A380T7E2_9PSED</name>
<accession>A0A380T7E2</accession>
<evidence type="ECO:0000256" key="6">
    <source>
        <dbReference type="HAMAP-Rule" id="MF_01216"/>
    </source>
</evidence>
<comment type="catalytic activity">
    <reaction evidence="6">
        <text>2 a quinone + NADH + H(+) = 2 a 1,4-benzosemiquinone + NAD(+)</text>
        <dbReference type="Rhea" id="RHEA:65952"/>
        <dbReference type="ChEBI" id="CHEBI:15378"/>
        <dbReference type="ChEBI" id="CHEBI:57540"/>
        <dbReference type="ChEBI" id="CHEBI:57945"/>
        <dbReference type="ChEBI" id="CHEBI:132124"/>
        <dbReference type="ChEBI" id="CHEBI:134225"/>
    </reaction>
</comment>
<evidence type="ECO:0000313" key="8">
    <source>
        <dbReference type="EMBL" id="SUQ65933.1"/>
    </source>
</evidence>
<comment type="catalytic activity">
    <reaction evidence="5">
        <text>N,N-dimethyl-1,4-phenylenediamine + anthranilate + 2 NAD(+) = 2-(4-dimethylaminophenyl)diazenylbenzoate + 2 NADH + 2 H(+)</text>
        <dbReference type="Rhea" id="RHEA:55872"/>
        <dbReference type="ChEBI" id="CHEBI:15378"/>
        <dbReference type="ChEBI" id="CHEBI:15783"/>
        <dbReference type="ChEBI" id="CHEBI:16567"/>
        <dbReference type="ChEBI" id="CHEBI:57540"/>
        <dbReference type="ChEBI" id="CHEBI:57945"/>
        <dbReference type="ChEBI" id="CHEBI:71579"/>
        <dbReference type="EC" id="1.7.1.17"/>
    </reaction>
    <physiologicalReaction direction="right-to-left" evidence="5">
        <dbReference type="Rhea" id="RHEA:55874"/>
    </physiologicalReaction>
</comment>
<dbReference type="GO" id="GO:0016655">
    <property type="term" value="F:oxidoreductase activity, acting on NAD(P)H, quinone or similar compound as acceptor"/>
    <property type="evidence" value="ECO:0007669"/>
    <property type="project" value="InterPro"/>
</dbReference>
<protein>
    <recommendedName>
        <fullName evidence="6">FMN dependent NADH:quinone oxidoreductase</fullName>
        <ecNumber evidence="6">1.6.5.-</ecNumber>
    </recommendedName>
    <alternativeName>
        <fullName evidence="6">Azo-dye reductase</fullName>
    </alternativeName>
    <alternativeName>
        <fullName evidence="6">FMN-dependent NADH-azo compound oxidoreductase</fullName>
    </alternativeName>
    <alternativeName>
        <fullName evidence="6">FMN-dependent NADH-azoreductase</fullName>
        <ecNumber evidence="6">1.7.1.17</ecNumber>
    </alternativeName>
</protein>
<evidence type="ECO:0000256" key="3">
    <source>
        <dbReference type="ARBA" id="ARBA00023002"/>
    </source>
</evidence>
<keyword evidence="2 6" id="KW-0288">FMN</keyword>
<dbReference type="EC" id="1.6.5.-" evidence="6"/>
<dbReference type="Gene3D" id="3.40.50.360">
    <property type="match status" value="1"/>
</dbReference>
<dbReference type="InterPro" id="IPR023048">
    <property type="entry name" value="NADH:quinone_OxRdtase_FMN_depd"/>
</dbReference>
<dbReference type="EC" id="1.7.1.17" evidence="6"/>
<proteinExistence type="inferred from homology"/>
<keyword evidence="3 6" id="KW-0560">Oxidoreductase</keyword>
<evidence type="ECO:0000256" key="1">
    <source>
        <dbReference type="ARBA" id="ARBA00022630"/>
    </source>
</evidence>
<dbReference type="RefSeq" id="WP_115089539.1">
    <property type="nucleotide sequence ID" value="NZ_CBCSFG010000017.1"/>
</dbReference>
<comment type="similarity">
    <text evidence="6">Belongs to the azoreductase type 1 family.</text>
</comment>
<evidence type="ECO:0000259" key="7">
    <source>
        <dbReference type="Pfam" id="PF02525"/>
    </source>
</evidence>
<evidence type="ECO:0000313" key="9">
    <source>
        <dbReference type="Proteomes" id="UP000255177"/>
    </source>
</evidence>
<dbReference type="InterPro" id="IPR029039">
    <property type="entry name" value="Flavoprotein-like_sf"/>
</dbReference>
<evidence type="ECO:0000256" key="4">
    <source>
        <dbReference type="ARBA" id="ARBA00023027"/>
    </source>
</evidence>
<dbReference type="GO" id="GO:0009055">
    <property type="term" value="F:electron transfer activity"/>
    <property type="evidence" value="ECO:0007669"/>
    <property type="project" value="UniProtKB-UniRule"/>
</dbReference>
<gene>
    <name evidence="8" type="primary">azoR4</name>
    <name evidence="6" type="synonym">azoR</name>
    <name evidence="8" type="ORF">CCOS864_05413</name>
</gene>
<dbReference type="Proteomes" id="UP000255177">
    <property type="component" value="Unassembled WGS sequence"/>
</dbReference>
<dbReference type="Pfam" id="PF02525">
    <property type="entry name" value="Flavodoxin_2"/>
    <property type="match status" value="1"/>
</dbReference>
<dbReference type="HAMAP" id="MF_01216">
    <property type="entry name" value="Azoreductase_type1"/>
    <property type="match status" value="1"/>
</dbReference>